<proteinExistence type="predicted"/>
<dbReference type="Gene3D" id="1.10.10.60">
    <property type="entry name" value="Homeodomain-like"/>
    <property type="match status" value="2"/>
</dbReference>
<organism evidence="5 6">
    <name type="scientific">Silvibacterium bohemicum</name>
    <dbReference type="NCBI Taxonomy" id="1577686"/>
    <lineage>
        <taxon>Bacteria</taxon>
        <taxon>Pseudomonadati</taxon>
        <taxon>Acidobacteriota</taxon>
        <taxon>Terriglobia</taxon>
        <taxon>Terriglobales</taxon>
        <taxon>Acidobacteriaceae</taxon>
        <taxon>Silvibacterium</taxon>
    </lineage>
</organism>
<comment type="caution">
    <text evidence="5">The sequence shown here is derived from an EMBL/GenBank/DDBJ whole genome shotgun (WGS) entry which is preliminary data.</text>
</comment>
<keyword evidence="3" id="KW-0804">Transcription</keyword>
<protein>
    <submittedName>
        <fullName evidence="5">AraC-like DNA-binding protein</fullName>
    </submittedName>
</protein>
<accession>A0A841JSP2</accession>
<evidence type="ECO:0000313" key="6">
    <source>
        <dbReference type="Proteomes" id="UP000538666"/>
    </source>
</evidence>
<evidence type="ECO:0000313" key="5">
    <source>
        <dbReference type="EMBL" id="MBB6144423.1"/>
    </source>
</evidence>
<evidence type="ECO:0000256" key="1">
    <source>
        <dbReference type="ARBA" id="ARBA00023015"/>
    </source>
</evidence>
<keyword evidence="2 5" id="KW-0238">DNA-binding</keyword>
<dbReference type="GO" id="GO:0003700">
    <property type="term" value="F:DNA-binding transcription factor activity"/>
    <property type="evidence" value="ECO:0007669"/>
    <property type="project" value="InterPro"/>
</dbReference>
<dbReference type="OrthoDB" id="34150at2"/>
<dbReference type="InterPro" id="IPR018062">
    <property type="entry name" value="HTH_AraC-typ_CS"/>
</dbReference>
<evidence type="ECO:0000256" key="2">
    <source>
        <dbReference type="ARBA" id="ARBA00023125"/>
    </source>
</evidence>
<reference evidence="5 6" key="1">
    <citation type="submission" date="2020-08" db="EMBL/GenBank/DDBJ databases">
        <title>Genomic Encyclopedia of Type Strains, Phase IV (KMG-IV): sequencing the most valuable type-strain genomes for metagenomic binning, comparative biology and taxonomic classification.</title>
        <authorList>
            <person name="Goeker M."/>
        </authorList>
    </citation>
    <scope>NUCLEOTIDE SEQUENCE [LARGE SCALE GENOMIC DNA]</scope>
    <source>
        <strain evidence="5 6">DSM 103733</strain>
    </source>
</reference>
<keyword evidence="6" id="KW-1185">Reference proteome</keyword>
<keyword evidence="1" id="KW-0805">Transcription regulation</keyword>
<dbReference type="InterPro" id="IPR018060">
    <property type="entry name" value="HTH_AraC"/>
</dbReference>
<dbReference type="Pfam" id="PF12833">
    <property type="entry name" value="HTH_18"/>
    <property type="match status" value="1"/>
</dbReference>
<dbReference type="RefSeq" id="WP_050058949.1">
    <property type="nucleotide sequence ID" value="NZ_JACHEK010000004.1"/>
</dbReference>
<dbReference type="PROSITE" id="PS01124">
    <property type="entry name" value="HTH_ARAC_FAMILY_2"/>
    <property type="match status" value="1"/>
</dbReference>
<name>A0A841JSP2_9BACT</name>
<dbReference type="InterPro" id="IPR009057">
    <property type="entry name" value="Homeodomain-like_sf"/>
</dbReference>
<dbReference type="Pfam" id="PF06719">
    <property type="entry name" value="AraC_N"/>
    <property type="match status" value="1"/>
</dbReference>
<sequence length="344" mass="38001">MTEHDYRLNANLDRLRQLLLNLVTEDGLHPTVLSGVKLARSNGGAPRSLIIYEPSIYIVVSGRKRGCFGETQFVVNPNHYLVFAVATPFEVETESGPNGDPLLAVSVRADMSVLLELAHKLELQVHVPVSSSPVVAAPTPLDFDMSEALLRLLHSLQSTTDAMILGSGAIRELIYRVLKGPHGSVLCAMLDRTHYMGKIYGAIDWIHHNYSRPLKVPEIANEVGMSVSAFHHSFKQITGQSPLQYMKSVRLQKARLHIKYDRLTVSVAAARVGYESPSQFSRDFKRFFGHSPTEKDGRPETRTSAGVAREEFETALAAKPIGFAANAQHVSSRFLLADKKGFSL</sequence>
<dbReference type="PANTHER" id="PTHR43436">
    <property type="entry name" value="ARAC-FAMILY TRANSCRIPTIONAL REGULATOR"/>
    <property type="match status" value="1"/>
</dbReference>
<dbReference type="SMART" id="SM00342">
    <property type="entry name" value="HTH_ARAC"/>
    <property type="match status" value="1"/>
</dbReference>
<evidence type="ECO:0000259" key="4">
    <source>
        <dbReference type="PROSITE" id="PS01124"/>
    </source>
</evidence>
<dbReference type="GO" id="GO:0043565">
    <property type="term" value="F:sequence-specific DNA binding"/>
    <property type="evidence" value="ECO:0007669"/>
    <property type="project" value="InterPro"/>
</dbReference>
<gene>
    <name evidence="5" type="ORF">HNQ77_002375</name>
</gene>
<dbReference type="PROSITE" id="PS00041">
    <property type="entry name" value="HTH_ARAC_FAMILY_1"/>
    <property type="match status" value="1"/>
</dbReference>
<dbReference type="InterPro" id="IPR009594">
    <property type="entry name" value="Tscrpt_reg_HTH_AraC_N"/>
</dbReference>
<dbReference type="PANTHER" id="PTHR43436:SF2">
    <property type="entry name" value="ARAC_XYLS FAMILY TRANSCRIPTIONAL REGULATOR"/>
    <property type="match status" value="1"/>
</dbReference>
<feature type="domain" description="HTH araC/xylS-type" evidence="4">
    <location>
        <begin position="200"/>
        <end position="298"/>
    </location>
</feature>
<dbReference type="EMBL" id="JACHEK010000004">
    <property type="protein sequence ID" value="MBB6144423.1"/>
    <property type="molecule type" value="Genomic_DNA"/>
</dbReference>
<dbReference type="AlphaFoldDB" id="A0A841JSP2"/>
<dbReference type="Proteomes" id="UP000538666">
    <property type="component" value="Unassembled WGS sequence"/>
</dbReference>
<evidence type="ECO:0000256" key="3">
    <source>
        <dbReference type="ARBA" id="ARBA00023163"/>
    </source>
</evidence>
<dbReference type="SUPFAM" id="SSF46689">
    <property type="entry name" value="Homeodomain-like"/>
    <property type="match status" value="2"/>
</dbReference>